<keyword evidence="5" id="KW-0002">3D-structure</keyword>
<dbReference type="EMDB" id="EMD-47661"/>
<dbReference type="SUPFAM" id="SSF47473">
    <property type="entry name" value="EF-hand"/>
    <property type="match status" value="4"/>
</dbReference>
<reference evidence="3" key="1">
    <citation type="submission" date="2019-11" db="EMBL/GenBank/DDBJ databases">
        <title>Leishmania tarentolae CDS.</title>
        <authorList>
            <person name="Goto Y."/>
            <person name="Yamagishi J."/>
        </authorList>
    </citation>
    <scope>NUCLEOTIDE SEQUENCE [LARGE SCALE GENOMIC DNA]</scope>
    <source>
        <strain evidence="3">Parrot Tar II</strain>
    </source>
</reference>
<dbReference type="AlphaFoldDB" id="A0A640KGR6"/>
<evidence type="ECO:0007829" key="5">
    <source>
        <dbReference type="PDB" id="9E78"/>
    </source>
</evidence>
<dbReference type="PANTHER" id="PTHR20875:SF0">
    <property type="entry name" value="GH12158P"/>
    <property type="match status" value="1"/>
</dbReference>
<dbReference type="VEuPathDB" id="TriTrypDB:LtaPh_1107900"/>
<feature type="domain" description="EF-hand" evidence="2">
    <location>
        <begin position="906"/>
        <end position="941"/>
    </location>
</feature>
<reference evidence="5" key="2">
    <citation type="journal article" date="2025" name="Science">
        <title>Evolutionary adaptations of doublet microtubules in trypanosomatid parasites.</title>
        <authorList>
            <person name="Doran M.H."/>
            <person name="Niu Q."/>
            <person name="Zeng J."/>
            <person name="Beneke T."/>
            <person name="Smith J."/>
            <person name="Ren P."/>
            <person name="Fochler S."/>
            <person name="Coscia A."/>
            <person name="Hoog J.L."/>
            <person name="Meleppattu S."/>
            <person name="Lishko P.V."/>
            <person name="Wheeler R.J."/>
            <person name="Gluenz E."/>
            <person name="Zhang R."/>
            <person name="Brown A."/>
        </authorList>
    </citation>
    <scope>STRUCTURE BY ELECTRON MICROSCOPY (2.90 ANGSTROMS)</scope>
</reference>
<organism evidence="3 4">
    <name type="scientific">Leishmania tarentolae</name>
    <name type="common">Sauroleishmania tarentolae</name>
    <dbReference type="NCBI Taxonomy" id="5689"/>
    <lineage>
        <taxon>Eukaryota</taxon>
        <taxon>Discoba</taxon>
        <taxon>Euglenozoa</taxon>
        <taxon>Kinetoplastea</taxon>
        <taxon>Metakinetoplastina</taxon>
        <taxon>Trypanosomatida</taxon>
        <taxon>Trypanosomatidae</taxon>
        <taxon>Leishmaniinae</taxon>
        <taxon>Leishmania</taxon>
        <taxon>lizard Leishmania</taxon>
    </lineage>
</organism>
<evidence type="ECO:0000259" key="2">
    <source>
        <dbReference type="PROSITE" id="PS50222"/>
    </source>
</evidence>
<sequence length="979" mass="105717">MSSSVPSFDAAMRKARAQVGKRRIFLKSFFADFDRLRCGRITAAQFARVLTNNDVHLSPEEMRALSRRFAPAVAAGTSAAAARAAANASGKDDAEVLYEDFLAALEAEKGSSASVRRSTPSVALTPAEEARLKPFQTMLRQAIQAHGTSLTAPLRDLDPLRTGRVTVAQFRRCLPFSSSLTEDAMDLLAKQYSDGHGGVYYMAWCRAMDPSLNGQGESESALGAADSARQRAIDKDQSNQWKTGSVSSLVCPDSFTNPRLSAEELIVVFRQQCALYRLRYEDAFADFDKMKTGKVTVAQFESVLGRMPLVHFALRPENIDTLARAYISTSSSSSNGVPVNGTPSGPVVEYRAFLHDINPAKALETTADGSAVATNFFATTHAADTYLTSSDEQRKAEALLSHLRALVQSNRICLSPVLRDFDRVRKGIYEHRTCTRTRFARGLATQNIMLPPEQLQLLIRKYTVPNPDGSPSSEVNYYLFVQDVDPSQASGCKDSNSDGMRRTTGVVVPPFTGAASAPATAVASVTSLTKENVLANVALQVVERRLHVAAFFADADPLHSGTIPKERLGVALGQAGLQLLPEALAVLQSAFASTRIRDGVDAQKLATEVEEAVAVLRARRTAEKTGGTGDESTAQDAERAAQVAAILSRVRHNVSVHNALLMPFFADFDRHHRGVITSSQFAQACVRHRLPLTETEMHTLASWYSAGDAVTPGTDGVRYLSFVRDVGCEEESVQYALAQKASATGGTVDTSLSASARKAIEAAADVDEVLTDICVFLQERRPCVSEFFPDGDELRHHHVTPSRFRHCITMLGLTDMTEAQLSALEGAFASAKCPGDIDYPAFVYTVRAMLADGAGAAAVSQRRLQGSTSSGRGNGDVTGDSAPTQMTAAQGFAAATLQHIQRTLKARRTATIAAFREYDRARKGYVTEGQFFACLQALGVPLKPDEAAALLQLYAVGNGQVHYIAFAHKVDDDSFITVS</sequence>
<dbReference type="PANTHER" id="PTHR20875">
    <property type="entry name" value="EF-HAND CALCIUM-BINDING DOMAIN-CONTAINING PROTEIN 6-RELATED"/>
    <property type="match status" value="1"/>
</dbReference>
<name>A0A640KGR6_LEITA</name>
<proteinExistence type="evidence at protein level"/>
<feature type="region of interest" description="Disordered" evidence="1">
    <location>
        <begin position="862"/>
        <end position="883"/>
    </location>
</feature>
<accession>A0A640KGR6</accession>
<dbReference type="EMBL" id="BLBS01000013">
    <property type="protein sequence ID" value="GET86689.1"/>
    <property type="molecule type" value="Genomic_DNA"/>
</dbReference>
<dbReference type="PDB" id="9E78">
    <property type="method" value="EM"/>
    <property type="resolution" value="2.90 A"/>
    <property type="chains" value="0k/0l=1-979"/>
</dbReference>
<dbReference type="InterPro" id="IPR052603">
    <property type="entry name" value="EFCB6"/>
</dbReference>
<dbReference type="OrthoDB" id="272072at2759"/>
<comment type="caution">
    <text evidence="3">The sequence shown here is derived from an EMBL/GenBank/DDBJ whole genome shotgun (WGS) entry which is preliminary data.</text>
</comment>
<dbReference type="Proteomes" id="UP000419144">
    <property type="component" value="Unassembled WGS sequence"/>
</dbReference>
<keyword evidence="4" id="KW-1185">Reference proteome</keyword>
<gene>
    <name evidence="3" type="ORF">LtaPh_1107900</name>
</gene>
<protein>
    <recommendedName>
        <fullName evidence="2">EF-hand domain-containing protein</fullName>
    </recommendedName>
</protein>
<evidence type="ECO:0000313" key="4">
    <source>
        <dbReference type="Proteomes" id="UP000419144"/>
    </source>
</evidence>
<dbReference type="InterPro" id="IPR002048">
    <property type="entry name" value="EF_hand_dom"/>
</dbReference>
<dbReference type="PROSITE" id="PS50222">
    <property type="entry name" value="EF_HAND_2"/>
    <property type="match status" value="1"/>
</dbReference>
<dbReference type="GO" id="GO:0005509">
    <property type="term" value="F:calcium ion binding"/>
    <property type="evidence" value="ECO:0007669"/>
    <property type="project" value="InterPro"/>
</dbReference>
<evidence type="ECO:0000256" key="1">
    <source>
        <dbReference type="SAM" id="MobiDB-lite"/>
    </source>
</evidence>
<dbReference type="InterPro" id="IPR011992">
    <property type="entry name" value="EF-hand-dom_pair"/>
</dbReference>
<feature type="compositionally biased region" description="Polar residues" evidence="1">
    <location>
        <begin position="862"/>
        <end position="871"/>
    </location>
</feature>
<dbReference type="Gene3D" id="1.10.238.10">
    <property type="entry name" value="EF-hand"/>
    <property type="match status" value="4"/>
</dbReference>
<evidence type="ECO:0000313" key="3">
    <source>
        <dbReference type="EMBL" id="GET86689.1"/>
    </source>
</evidence>